<name>A0AAF0IG56_9EURO</name>
<accession>A0AAF0IG56</accession>
<dbReference type="GO" id="GO:0006813">
    <property type="term" value="P:potassium ion transport"/>
    <property type="evidence" value="ECO:0007669"/>
    <property type="project" value="TreeGrafter"/>
</dbReference>
<sequence length="259" mass="29650">MRLFLIPISTRRTLLYCKKNSASVATESSYLDRITNKASATWAQWEEAERGWKKLLVTYGHRVLQRIPYEEWGLKSVPPLNAKRKAEELQSHNPVELLYPGNVIHQSQVLGTLRTLATERQDLHRRRMWWSLGVAPLTAPVALIPVGWSHWRALSGSKHLEFLLDNHLVNPISLPDLEHLYSRHKSLLHEIVRGRAETTDEKTASNRDFQCDSIEETILLDVSDGKALGKMLQAPELYAEVERAVTQVTHLLTKQKTPK</sequence>
<gene>
    <name evidence="1" type="ORF">PRK78_002113</name>
</gene>
<dbReference type="InterPro" id="IPR018786">
    <property type="entry name" value="Mit_KHE1"/>
</dbReference>
<dbReference type="EMBL" id="CP120627">
    <property type="protein sequence ID" value="WEW56665.1"/>
    <property type="molecule type" value="Genomic_DNA"/>
</dbReference>
<reference evidence="1" key="1">
    <citation type="submission" date="2023-03" db="EMBL/GenBank/DDBJ databases">
        <title>Emydomyces testavorans Genome Sequence.</title>
        <authorList>
            <person name="Hoyer L."/>
        </authorList>
    </citation>
    <scope>NUCLEOTIDE SEQUENCE</scope>
    <source>
        <strain evidence="1">16-2883</strain>
    </source>
</reference>
<evidence type="ECO:0000313" key="2">
    <source>
        <dbReference type="Proteomes" id="UP001219355"/>
    </source>
</evidence>
<dbReference type="PANTHER" id="PTHR28062">
    <property type="entry name" value="K+-H+ EXCHANGE-LIKE PROTEIN"/>
    <property type="match status" value="1"/>
</dbReference>
<dbReference type="GO" id="GO:0005743">
    <property type="term" value="C:mitochondrial inner membrane"/>
    <property type="evidence" value="ECO:0007669"/>
    <property type="project" value="TreeGrafter"/>
</dbReference>
<dbReference type="Pfam" id="PF10173">
    <property type="entry name" value="Mit_KHE1"/>
    <property type="match status" value="1"/>
</dbReference>
<proteinExistence type="predicted"/>
<dbReference type="GO" id="GO:1902600">
    <property type="term" value="P:proton transmembrane transport"/>
    <property type="evidence" value="ECO:0007669"/>
    <property type="project" value="TreeGrafter"/>
</dbReference>
<keyword evidence="2" id="KW-1185">Reference proteome</keyword>
<dbReference type="PANTHER" id="PTHR28062:SF1">
    <property type="entry name" value="TRANSMEMBRANE PROTEIN"/>
    <property type="match status" value="1"/>
</dbReference>
<protein>
    <submittedName>
        <fullName evidence="1">Uncharacterized protein</fullName>
    </submittedName>
</protein>
<dbReference type="AlphaFoldDB" id="A0AAF0IG56"/>
<evidence type="ECO:0000313" key="1">
    <source>
        <dbReference type="EMBL" id="WEW56665.1"/>
    </source>
</evidence>
<organism evidence="1 2">
    <name type="scientific">Emydomyces testavorans</name>
    <dbReference type="NCBI Taxonomy" id="2070801"/>
    <lineage>
        <taxon>Eukaryota</taxon>
        <taxon>Fungi</taxon>
        <taxon>Dikarya</taxon>
        <taxon>Ascomycota</taxon>
        <taxon>Pezizomycotina</taxon>
        <taxon>Eurotiomycetes</taxon>
        <taxon>Eurotiomycetidae</taxon>
        <taxon>Onygenales</taxon>
        <taxon>Nannizziopsiaceae</taxon>
        <taxon>Emydomyces</taxon>
    </lineage>
</organism>
<dbReference type="Proteomes" id="UP001219355">
    <property type="component" value="Chromosome 1"/>
</dbReference>